<evidence type="ECO:0000256" key="4">
    <source>
        <dbReference type="ARBA" id="ARBA00022692"/>
    </source>
</evidence>
<feature type="transmembrane region" description="Helical" evidence="8">
    <location>
        <begin position="209"/>
        <end position="227"/>
    </location>
</feature>
<dbReference type="EMBL" id="JAAAJB010000001">
    <property type="protein sequence ID" value="KAG0270684.1"/>
    <property type="molecule type" value="Genomic_DNA"/>
</dbReference>
<keyword evidence="3" id="KW-0813">Transport</keyword>
<dbReference type="GO" id="GO:0012505">
    <property type="term" value="C:endomembrane system"/>
    <property type="evidence" value="ECO:0007669"/>
    <property type="project" value="UniProtKB-SubCell"/>
</dbReference>
<name>A0A9P6UDA6_9FUNG</name>
<feature type="transmembrane region" description="Helical" evidence="8">
    <location>
        <begin position="437"/>
        <end position="461"/>
    </location>
</feature>
<dbReference type="CDD" id="cd17502">
    <property type="entry name" value="MFS_Azr1_MDR_like"/>
    <property type="match status" value="1"/>
</dbReference>
<gene>
    <name evidence="10" type="ORF">DFQ27_000034</name>
</gene>
<comment type="subcellular location">
    <subcellularLocation>
        <location evidence="1">Endomembrane system</location>
        <topology evidence="1">Multi-pass membrane protein</topology>
    </subcellularLocation>
</comment>
<dbReference type="Gene3D" id="1.20.1720.10">
    <property type="entry name" value="Multidrug resistance protein D"/>
    <property type="match status" value="1"/>
</dbReference>
<feature type="transmembrane region" description="Helical" evidence="8">
    <location>
        <begin position="275"/>
        <end position="296"/>
    </location>
</feature>
<dbReference type="PANTHER" id="PTHR23501:SF191">
    <property type="entry name" value="VACUOLAR BASIC AMINO ACID TRANSPORTER 4"/>
    <property type="match status" value="1"/>
</dbReference>
<evidence type="ECO:0000313" key="10">
    <source>
        <dbReference type="EMBL" id="KAG0270684.1"/>
    </source>
</evidence>
<dbReference type="InterPro" id="IPR011701">
    <property type="entry name" value="MFS"/>
</dbReference>
<dbReference type="InterPro" id="IPR020846">
    <property type="entry name" value="MFS_dom"/>
</dbReference>
<keyword evidence="5 8" id="KW-1133">Transmembrane helix</keyword>
<dbReference type="Gene3D" id="1.20.1250.20">
    <property type="entry name" value="MFS general substrate transporter like domains"/>
    <property type="match status" value="1"/>
</dbReference>
<dbReference type="SUPFAM" id="SSF103473">
    <property type="entry name" value="MFS general substrate transporter"/>
    <property type="match status" value="1"/>
</dbReference>
<dbReference type="GO" id="GO:0022857">
    <property type="term" value="F:transmembrane transporter activity"/>
    <property type="evidence" value="ECO:0007669"/>
    <property type="project" value="InterPro"/>
</dbReference>
<sequence>MGADLKTDPKAASSSTSLDQTTINTPAVSKEEYNDSPSSSSGIETKDADARPRADSDISSTSDIKPDTEAPAPMFHKPPPRDFWLIMVALILCVFLASLDQIIVSTSIPAITKEYNALSQISWLFTAYLLTATSFQPLYGKFSDIFGRKATMLFANVMFLVGSAVCGWATTMNMLIVGRAVAGLGAGGLMAMVFIILSDMLDMRERGKYIGFVGAVFSFSSVIGPLLGGAFTDHVTWRWSFWINLPFGVISIAFIAIFLNLPMPKGSLQDKLKRIDVIGSITLLCTVILLLLPLSWGGTEYPWSDGRIIGMLVAGFVMVGVFIIIEWKIPREPIVPIHLFKIRNLWSTYGSLFFNGMAFFGMLSYLPVYFQVVKGESATVGGLETIPFVVGIVFTSIGSGIWIMKKGTYRFFPAIGNVLFAAGAALCILFEKDTPRVATIFILLVCGLGIGSTFQASTLAVQVAVKPKYMATVTASVQFIRSLGQVFGVAIVGTVFNNKVTESLEERFPNDSNILYVTKNYEFINKYLPAQQHMIFDSFIIGLHYSFYCSIAFCVAAFISSLFIQHLELKTNANTGGPAQKPEMAVEMV</sequence>
<feature type="transmembrane region" description="Helical" evidence="8">
    <location>
        <begin position="411"/>
        <end position="431"/>
    </location>
</feature>
<dbReference type="PROSITE" id="PS50850">
    <property type="entry name" value="MFS"/>
    <property type="match status" value="1"/>
</dbReference>
<evidence type="ECO:0000256" key="6">
    <source>
        <dbReference type="ARBA" id="ARBA00023136"/>
    </source>
</evidence>
<feature type="region of interest" description="Disordered" evidence="7">
    <location>
        <begin position="1"/>
        <end position="72"/>
    </location>
</feature>
<accession>A0A9P6UDA6</accession>
<dbReference type="InterPro" id="IPR036259">
    <property type="entry name" value="MFS_trans_sf"/>
</dbReference>
<feature type="transmembrane region" description="Helical" evidence="8">
    <location>
        <begin position="386"/>
        <end position="404"/>
    </location>
</feature>
<evidence type="ECO:0000256" key="7">
    <source>
        <dbReference type="SAM" id="MobiDB-lite"/>
    </source>
</evidence>
<evidence type="ECO:0000256" key="1">
    <source>
        <dbReference type="ARBA" id="ARBA00004127"/>
    </source>
</evidence>
<dbReference type="FunFam" id="1.20.1720.10:FF:000013">
    <property type="entry name" value="Related to multidrug resistance proteins"/>
    <property type="match status" value="1"/>
</dbReference>
<feature type="transmembrane region" description="Helical" evidence="8">
    <location>
        <begin position="239"/>
        <end position="263"/>
    </location>
</feature>
<keyword evidence="6 8" id="KW-0472">Membrane</keyword>
<evidence type="ECO:0000256" key="8">
    <source>
        <dbReference type="SAM" id="Phobius"/>
    </source>
</evidence>
<dbReference type="GO" id="GO:0005886">
    <property type="term" value="C:plasma membrane"/>
    <property type="evidence" value="ECO:0007669"/>
    <property type="project" value="TreeGrafter"/>
</dbReference>
<dbReference type="PANTHER" id="PTHR23501">
    <property type="entry name" value="MAJOR FACILITATOR SUPERFAMILY"/>
    <property type="match status" value="1"/>
</dbReference>
<evidence type="ECO:0000259" key="9">
    <source>
        <dbReference type="PROSITE" id="PS50850"/>
    </source>
</evidence>
<feature type="transmembrane region" description="Helical" evidence="8">
    <location>
        <begin position="120"/>
        <end position="139"/>
    </location>
</feature>
<keyword evidence="11" id="KW-1185">Reference proteome</keyword>
<feature type="transmembrane region" description="Helical" evidence="8">
    <location>
        <begin position="176"/>
        <end position="197"/>
    </location>
</feature>
<evidence type="ECO:0000313" key="11">
    <source>
        <dbReference type="Proteomes" id="UP000807716"/>
    </source>
</evidence>
<reference evidence="10" key="1">
    <citation type="journal article" date="2020" name="Fungal Divers.">
        <title>Resolving the Mortierellaceae phylogeny through synthesis of multi-gene phylogenetics and phylogenomics.</title>
        <authorList>
            <person name="Vandepol N."/>
            <person name="Liber J."/>
            <person name="Desiro A."/>
            <person name="Na H."/>
            <person name="Kennedy M."/>
            <person name="Barry K."/>
            <person name="Grigoriev I.V."/>
            <person name="Miller A.N."/>
            <person name="O'Donnell K."/>
            <person name="Stajich J.E."/>
            <person name="Bonito G."/>
        </authorList>
    </citation>
    <scope>NUCLEOTIDE SEQUENCE</scope>
    <source>
        <strain evidence="10">BC1065</strain>
    </source>
</reference>
<feature type="domain" description="Major facilitator superfamily (MFS) profile" evidence="9">
    <location>
        <begin position="86"/>
        <end position="569"/>
    </location>
</feature>
<proteinExistence type="inferred from homology"/>
<dbReference type="OrthoDB" id="10021397at2759"/>
<evidence type="ECO:0000256" key="5">
    <source>
        <dbReference type="ARBA" id="ARBA00022989"/>
    </source>
</evidence>
<comment type="caution">
    <text evidence="10">The sequence shown here is derived from an EMBL/GenBank/DDBJ whole genome shotgun (WGS) entry which is preliminary data.</text>
</comment>
<keyword evidence="4 8" id="KW-0812">Transmembrane</keyword>
<feature type="compositionally biased region" description="Basic and acidic residues" evidence="7">
    <location>
        <begin position="44"/>
        <end position="56"/>
    </location>
</feature>
<feature type="transmembrane region" description="Helical" evidence="8">
    <location>
        <begin position="545"/>
        <end position="564"/>
    </location>
</feature>
<organism evidence="10 11">
    <name type="scientific">Actinomortierella ambigua</name>
    <dbReference type="NCBI Taxonomy" id="1343610"/>
    <lineage>
        <taxon>Eukaryota</taxon>
        <taxon>Fungi</taxon>
        <taxon>Fungi incertae sedis</taxon>
        <taxon>Mucoromycota</taxon>
        <taxon>Mortierellomycotina</taxon>
        <taxon>Mortierellomycetes</taxon>
        <taxon>Mortierellales</taxon>
        <taxon>Mortierellaceae</taxon>
        <taxon>Actinomortierella</taxon>
    </lineage>
</organism>
<dbReference type="AlphaFoldDB" id="A0A9P6UDA6"/>
<evidence type="ECO:0000256" key="3">
    <source>
        <dbReference type="ARBA" id="ARBA00022448"/>
    </source>
</evidence>
<protein>
    <recommendedName>
        <fullName evidence="9">Major facilitator superfamily (MFS) profile domain-containing protein</fullName>
    </recommendedName>
</protein>
<dbReference type="Proteomes" id="UP000807716">
    <property type="component" value="Unassembled WGS sequence"/>
</dbReference>
<feature type="transmembrane region" description="Helical" evidence="8">
    <location>
        <begin position="308"/>
        <end position="325"/>
    </location>
</feature>
<feature type="transmembrane region" description="Helical" evidence="8">
    <location>
        <begin position="83"/>
        <end position="108"/>
    </location>
</feature>
<feature type="transmembrane region" description="Helical" evidence="8">
    <location>
        <begin position="151"/>
        <end position="170"/>
    </location>
</feature>
<dbReference type="PRINTS" id="PR01036">
    <property type="entry name" value="TCRTETB"/>
</dbReference>
<evidence type="ECO:0000256" key="2">
    <source>
        <dbReference type="ARBA" id="ARBA00008335"/>
    </source>
</evidence>
<feature type="transmembrane region" description="Helical" evidence="8">
    <location>
        <begin position="346"/>
        <end position="366"/>
    </location>
</feature>
<feature type="compositionally biased region" description="Polar residues" evidence="7">
    <location>
        <begin position="12"/>
        <end position="27"/>
    </location>
</feature>
<comment type="similarity">
    <text evidence="2">Belongs to the major facilitator superfamily.</text>
</comment>
<dbReference type="Pfam" id="PF07690">
    <property type="entry name" value="MFS_1"/>
    <property type="match status" value="1"/>
</dbReference>